<evidence type="ECO:0000256" key="1">
    <source>
        <dbReference type="SAM" id="MobiDB-lite"/>
    </source>
</evidence>
<dbReference type="EMBL" id="JBFDAA010000011">
    <property type="protein sequence ID" value="KAL1123756.1"/>
    <property type="molecule type" value="Genomic_DNA"/>
</dbReference>
<feature type="region of interest" description="Disordered" evidence="1">
    <location>
        <begin position="1"/>
        <end position="20"/>
    </location>
</feature>
<proteinExistence type="predicted"/>
<organism evidence="2 3">
    <name type="scientific">Ranatra chinensis</name>
    <dbReference type="NCBI Taxonomy" id="642074"/>
    <lineage>
        <taxon>Eukaryota</taxon>
        <taxon>Metazoa</taxon>
        <taxon>Ecdysozoa</taxon>
        <taxon>Arthropoda</taxon>
        <taxon>Hexapoda</taxon>
        <taxon>Insecta</taxon>
        <taxon>Pterygota</taxon>
        <taxon>Neoptera</taxon>
        <taxon>Paraneoptera</taxon>
        <taxon>Hemiptera</taxon>
        <taxon>Heteroptera</taxon>
        <taxon>Panheteroptera</taxon>
        <taxon>Nepomorpha</taxon>
        <taxon>Nepidae</taxon>
        <taxon>Ranatrinae</taxon>
        <taxon>Ranatra</taxon>
    </lineage>
</organism>
<reference evidence="2 3" key="1">
    <citation type="submission" date="2024-07" db="EMBL/GenBank/DDBJ databases">
        <title>Chromosome-level genome assembly of the water stick insect Ranatra chinensis (Heteroptera: Nepidae).</title>
        <authorList>
            <person name="Liu X."/>
        </authorList>
    </citation>
    <scope>NUCLEOTIDE SEQUENCE [LARGE SCALE GENOMIC DNA]</scope>
    <source>
        <strain evidence="2">Cailab_2021Rc</strain>
        <tissue evidence="2">Muscle</tissue>
    </source>
</reference>
<gene>
    <name evidence="2" type="ORF">AAG570_001529</name>
</gene>
<keyword evidence="3" id="KW-1185">Reference proteome</keyword>
<evidence type="ECO:0000313" key="3">
    <source>
        <dbReference type="Proteomes" id="UP001558652"/>
    </source>
</evidence>
<dbReference type="Proteomes" id="UP001558652">
    <property type="component" value="Unassembled WGS sequence"/>
</dbReference>
<feature type="compositionally biased region" description="Acidic residues" evidence="1">
    <location>
        <begin position="307"/>
        <end position="316"/>
    </location>
</feature>
<accession>A0ABD0Y932</accession>
<dbReference type="AlphaFoldDB" id="A0ABD0Y932"/>
<protein>
    <recommendedName>
        <fullName evidence="4">C2H2-type domain-containing protein</fullName>
    </recommendedName>
</protein>
<feature type="region of interest" description="Disordered" evidence="1">
    <location>
        <begin position="291"/>
        <end position="316"/>
    </location>
</feature>
<name>A0ABD0Y932_9HEMI</name>
<sequence length="316" mass="35003">MAISRNRFGPANSKQQMTDHNDHNHSFGCDHCLFTTYRRKCLVNHLKRKHCDIDETSSVTDGEGEPSLPTVSRRRCLSEGSSGATRWQVAGSGGRGGGCLCARCNLTRPSTRRKPPLSSEWITAINYPLGSQEGCKLRVPISVISCLVSMVSKHWKNTKQETTEIGTHNLMTVVTIAFITSPHVARKVGLEVFLMVKISPGPRQSVVKCKSLLRSFLPPTANARFSWSSSFSLCDTNLWPRSNFVVVETYGPEVKSRQHVYKWIRSFKECLNDVNEEAILSVTIPDVIGGSTGISPQTSRETNDSLICEEDSRDGG</sequence>
<evidence type="ECO:0008006" key="4">
    <source>
        <dbReference type="Google" id="ProtNLM"/>
    </source>
</evidence>
<evidence type="ECO:0000313" key="2">
    <source>
        <dbReference type="EMBL" id="KAL1123756.1"/>
    </source>
</evidence>
<comment type="caution">
    <text evidence="2">The sequence shown here is derived from an EMBL/GenBank/DDBJ whole genome shotgun (WGS) entry which is preliminary data.</text>
</comment>